<evidence type="ECO:0000256" key="1">
    <source>
        <dbReference type="SAM" id="MobiDB-lite"/>
    </source>
</evidence>
<name>A0ABM3YCN6_ERIEU</name>
<sequence>MSTNFSHMKRNMERTTWSNPSEVDDHGQALLVRKKHRLLQVRENELLPTQGRLDLRQHQSHQLQRLAEELRAGWLEAPNKLARALEGLYLAYMLGVRGARAEPKLQALEGPTQRGAAGSWRAGEKHRIREEKGRREELTRQQSCHKPQRKSSGSPHPTSSPPDKRKRKRVPLTKANSRRSSDPTSAAGDVSRQEGREKERPREGRKQPTKGAVSPVRDLKDNCPGPRSEVWQEGSSCKRRALPTPTSACRRDKKRWQKELEFAFVELFNTNQKLKKQLSLHMGLKPGESQPSSEEQSCSEAPSPREEAQGEKRAIKAEAERTLTRVPTNPAGDHAHQTESMTHLKTLLSTFQNPKYHSMPTPTYRNETPVSSSESGVSLRTNNPLPCGLEPQQELPEPDDTLEEGHLQIPLHEQTRRVRLMALRQMQSMEMEQRRWKQLEMLDENEYLDMSLEPCSQNEIEEEIREQVSERLAQMNMCSSLEPAEEERRGCGRSSTSLSATSVYDDERNSQMLQDLQQQILEQNKLHKQFVEETRKRLQEFQTIH</sequence>
<dbReference type="Proteomes" id="UP001652624">
    <property type="component" value="Chromosome 12"/>
</dbReference>
<feature type="compositionally biased region" description="Low complexity" evidence="1">
    <location>
        <begin position="286"/>
        <end position="302"/>
    </location>
</feature>
<evidence type="ECO:0000313" key="3">
    <source>
        <dbReference type="RefSeq" id="XP_060058840.1"/>
    </source>
</evidence>
<feature type="compositionally biased region" description="Basic and acidic residues" evidence="1">
    <location>
        <begin position="191"/>
        <end position="206"/>
    </location>
</feature>
<dbReference type="GeneID" id="132541860"/>
<protein>
    <submittedName>
        <fullName evidence="3">Protein DDC8 homolog</fullName>
    </submittedName>
</protein>
<feature type="compositionally biased region" description="Polar residues" evidence="1">
    <location>
        <begin position="493"/>
        <end position="502"/>
    </location>
</feature>
<keyword evidence="2" id="KW-1185">Reference proteome</keyword>
<proteinExistence type="predicted"/>
<gene>
    <name evidence="3" type="primary">CEP295NL</name>
</gene>
<feature type="compositionally biased region" description="Basic and acidic residues" evidence="1">
    <location>
        <begin position="122"/>
        <end position="139"/>
    </location>
</feature>
<evidence type="ECO:0000313" key="2">
    <source>
        <dbReference type="Proteomes" id="UP001652624"/>
    </source>
</evidence>
<feature type="region of interest" description="Disordered" evidence="1">
    <location>
        <begin position="106"/>
        <end position="253"/>
    </location>
</feature>
<reference evidence="3" key="1">
    <citation type="submission" date="2025-08" db="UniProtKB">
        <authorList>
            <consortium name="RefSeq"/>
        </authorList>
    </citation>
    <scope>IDENTIFICATION</scope>
</reference>
<feature type="compositionally biased region" description="Basic and acidic residues" evidence="1">
    <location>
        <begin position="303"/>
        <end position="313"/>
    </location>
</feature>
<feature type="region of interest" description="Disordered" evidence="1">
    <location>
        <begin position="483"/>
        <end position="505"/>
    </location>
</feature>
<organism evidence="2 3">
    <name type="scientific">Erinaceus europaeus</name>
    <name type="common">Western European hedgehog</name>
    <dbReference type="NCBI Taxonomy" id="9365"/>
    <lineage>
        <taxon>Eukaryota</taxon>
        <taxon>Metazoa</taxon>
        <taxon>Chordata</taxon>
        <taxon>Craniata</taxon>
        <taxon>Vertebrata</taxon>
        <taxon>Euteleostomi</taxon>
        <taxon>Mammalia</taxon>
        <taxon>Eutheria</taxon>
        <taxon>Laurasiatheria</taxon>
        <taxon>Eulipotyphla</taxon>
        <taxon>Erinaceidae</taxon>
        <taxon>Erinaceinae</taxon>
        <taxon>Erinaceus</taxon>
    </lineage>
</organism>
<accession>A0ABM3YCN6</accession>
<dbReference type="RefSeq" id="XP_060058840.1">
    <property type="nucleotide sequence ID" value="XM_060202857.1"/>
</dbReference>
<feature type="region of interest" description="Disordered" evidence="1">
    <location>
        <begin position="283"/>
        <end position="313"/>
    </location>
</feature>
<feature type="region of interest" description="Disordered" evidence="1">
    <location>
        <begin position="1"/>
        <end position="23"/>
    </location>
</feature>
<feature type="region of interest" description="Disordered" evidence="1">
    <location>
        <begin position="360"/>
        <end position="380"/>
    </location>
</feature>